<organism evidence="6 7">
    <name type="scientific">Hylemonella gracilis</name>
    <dbReference type="NCBI Taxonomy" id="80880"/>
    <lineage>
        <taxon>Bacteria</taxon>
        <taxon>Pseudomonadati</taxon>
        <taxon>Pseudomonadota</taxon>
        <taxon>Betaproteobacteria</taxon>
        <taxon>Burkholderiales</taxon>
        <taxon>Comamonadaceae</taxon>
        <taxon>Hylemonella</taxon>
    </lineage>
</organism>
<dbReference type="KEGG" id="hgr:DW355_15680"/>
<feature type="transmembrane region" description="Helical" evidence="4">
    <location>
        <begin position="51"/>
        <end position="71"/>
    </location>
</feature>
<dbReference type="PANTHER" id="PTHR23534">
    <property type="entry name" value="MFS PERMEASE"/>
    <property type="match status" value="1"/>
</dbReference>
<dbReference type="PANTHER" id="PTHR23534:SF1">
    <property type="entry name" value="MAJOR FACILITATOR SUPERFAMILY PROTEIN"/>
    <property type="match status" value="1"/>
</dbReference>
<evidence type="ECO:0000313" key="6">
    <source>
        <dbReference type="EMBL" id="QBK05972.1"/>
    </source>
</evidence>
<feature type="transmembrane region" description="Helical" evidence="4">
    <location>
        <begin position="354"/>
        <end position="372"/>
    </location>
</feature>
<feature type="domain" description="Major facilitator superfamily (MFS) profile" evidence="5">
    <location>
        <begin position="1"/>
        <end position="403"/>
    </location>
</feature>
<feature type="transmembrane region" description="Helical" evidence="4">
    <location>
        <begin position="139"/>
        <end position="158"/>
    </location>
</feature>
<dbReference type="GO" id="GO:0022857">
    <property type="term" value="F:transmembrane transporter activity"/>
    <property type="evidence" value="ECO:0007669"/>
    <property type="project" value="InterPro"/>
</dbReference>
<feature type="transmembrane region" description="Helical" evidence="4">
    <location>
        <begin position="78"/>
        <end position="95"/>
    </location>
</feature>
<feature type="transmembrane region" description="Helical" evidence="4">
    <location>
        <begin position="287"/>
        <end position="306"/>
    </location>
</feature>
<dbReference type="OrthoDB" id="8558006at2"/>
<feature type="transmembrane region" description="Helical" evidence="4">
    <location>
        <begin position="378"/>
        <end position="398"/>
    </location>
</feature>
<dbReference type="Pfam" id="PF07690">
    <property type="entry name" value="MFS_1"/>
    <property type="match status" value="1"/>
</dbReference>
<name>A0A4P6UL92_9BURK</name>
<feature type="transmembrane region" description="Helical" evidence="4">
    <location>
        <begin position="312"/>
        <end position="333"/>
    </location>
</feature>
<proteinExistence type="predicted"/>
<accession>A0A4P6UL92</accession>
<dbReference type="InterPro" id="IPR011701">
    <property type="entry name" value="MFS"/>
</dbReference>
<evidence type="ECO:0000256" key="4">
    <source>
        <dbReference type="SAM" id="Phobius"/>
    </source>
</evidence>
<dbReference type="InterPro" id="IPR036259">
    <property type="entry name" value="MFS_trans_sf"/>
</dbReference>
<evidence type="ECO:0000256" key="3">
    <source>
        <dbReference type="ARBA" id="ARBA00023136"/>
    </source>
</evidence>
<dbReference type="RefSeq" id="WP_131281492.1">
    <property type="nucleotide sequence ID" value="NZ_CP031395.1"/>
</dbReference>
<dbReference type="Gene3D" id="1.20.1250.20">
    <property type="entry name" value="MFS general substrate transporter like domains"/>
    <property type="match status" value="1"/>
</dbReference>
<evidence type="ECO:0000256" key="1">
    <source>
        <dbReference type="ARBA" id="ARBA00022692"/>
    </source>
</evidence>
<evidence type="ECO:0000256" key="2">
    <source>
        <dbReference type="ARBA" id="ARBA00022989"/>
    </source>
</evidence>
<dbReference type="InterPro" id="IPR020846">
    <property type="entry name" value="MFS_dom"/>
</dbReference>
<sequence length="408" mass="41932">MTPPALNVVARRNMTLLIAAQSLGAASAPIIISLGGIVGQMLASRPALATLPVSLYNLGLALSTLPAAFLMRRLGRRAAYVLGALVAVLSAGVAATGIVQGSFLLFCLGTALAGYYGANVQSYRFAAADAVAPSQRAQAISLIMIGGLLAAIIGPQTVIWTREAWPGAPFAGSFVAQAALALLALPLLLALRMPRGLATTSASGASGDVARSVVEVARNPRFIVAVSAGVVSYGLMAFIMTAAPMAMVGCGHTVGEAALGIQWHVLAMFAPSFFTGRLIVRFGKTQVTAAGLLLIAASGLLALAGLELLHFWGSLVLLGLGWNFGFVGATALLTDAYRQDNPSERARVQAFNDFLMFGVVALASFGSGSLLGSAGWNVINALMLPLIAIALALLAWGARVNRESSRSA</sequence>
<dbReference type="PROSITE" id="PS50850">
    <property type="entry name" value="MFS"/>
    <property type="match status" value="1"/>
</dbReference>
<feature type="transmembrane region" description="Helical" evidence="4">
    <location>
        <begin position="101"/>
        <end position="118"/>
    </location>
</feature>
<feature type="transmembrane region" description="Helical" evidence="4">
    <location>
        <begin position="261"/>
        <end position="280"/>
    </location>
</feature>
<protein>
    <submittedName>
        <fullName evidence="6">MFS transporter</fullName>
    </submittedName>
</protein>
<keyword evidence="2 4" id="KW-1133">Transmembrane helix</keyword>
<gene>
    <name evidence="6" type="ORF">DW355_15680</name>
</gene>
<reference evidence="6 7" key="1">
    <citation type="submission" date="2018-07" db="EMBL/GenBank/DDBJ databases">
        <title>Exploring interactions and the metabolic potential of the ultra-small soil bacteria Hylemonella gracilis.</title>
        <authorList>
            <person name="Tyc O."/>
            <person name="Kulkarni P."/>
            <person name="Gawehns F."/>
            <person name="Hundscheid M."/>
            <person name="Zweers H."/>
            <person name="Garbeva P."/>
        </authorList>
    </citation>
    <scope>NUCLEOTIDE SEQUENCE [LARGE SCALE GENOMIC DNA]</scope>
    <source>
        <strain evidence="6 7">NS1</strain>
    </source>
</reference>
<evidence type="ECO:0000313" key="7">
    <source>
        <dbReference type="Proteomes" id="UP000292939"/>
    </source>
</evidence>
<feature type="transmembrane region" description="Helical" evidence="4">
    <location>
        <begin position="222"/>
        <end position="241"/>
    </location>
</feature>
<feature type="transmembrane region" description="Helical" evidence="4">
    <location>
        <begin position="170"/>
        <end position="191"/>
    </location>
</feature>
<dbReference type="SUPFAM" id="SSF103473">
    <property type="entry name" value="MFS general substrate transporter"/>
    <property type="match status" value="1"/>
</dbReference>
<dbReference type="AlphaFoldDB" id="A0A4P6UL92"/>
<dbReference type="EMBL" id="CP031395">
    <property type="protein sequence ID" value="QBK05972.1"/>
    <property type="molecule type" value="Genomic_DNA"/>
</dbReference>
<evidence type="ECO:0000259" key="5">
    <source>
        <dbReference type="PROSITE" id="PS50850"/>
    </source>
</evidence>
<keyword evidence="3 4" id="KW-0472">Membrane</keyword>
<dbReference type="Proteomes" id="UP000292939">
    <property type="component" value="Chromosome"/>
</dbReference>
<keyword evidence="1 4" id="KW-0812">Transmembrane</keyword>